<proteinExistence type="inferred from homology"/>
<dbReference type="SUPFAM" id="SSF52922">
    <property type="entry name" value="TK C-terminal domain-like"/>
    <property type="match status" value="1"/>
</dbReference>
<dbReference type="InterPro" id="IPR029061">
    <property type="entry name" value="THDP-binding"/>
</dbReference>
<dbReference type="Gene3D" id="3.40.50.920">
    <property type="match status" value="1"/>
</dbReference>
<dbReference type="PANTHER" id="PTHR43825">
    <property type="entry name" value="PYRUVATE DEHYDROGENASE E1 COMPONENT"/>
    <property type="match status" value="1"/>
</dbReference>
<comment type="cofactor">
    <cofactor evidence="1">
        <name>thiamine diphosphate</name>
        <dbReference type="ChEBI" id="CHEBI:58937"/>
    </cofactor>
</comment>
<dbReference type="AlphaFoldDB" id="A0A9X0W9V1"/>
<name>A0A9X0W9V1_9GAMM</name>
<dbReference type="Pfam" id="PF02779">
    <property type="entry name" value="Transket_pyr"/>
    <property type="match status" value="1"/>
</dbReference>
<dbReference type="InterPro" id="IPR033248">
    <property type="entry name" value="Transketolase_C"/>
</dbReference>
<comment type="caution">
    <text evidence="5">The sequence shown here is derived from an EMBL/GenBank/DDBJ whole genome shotgun (WGS) entry which is preliminary data.</text>
</comment>
<comment type="similarity">
    <text evidence="2">Belongs to the transketolase family.</text>
</comment>
<dbReference type="FunFam" id="3.40.50.970:FF:000129">
    <property type="entry name" value="Transketolase"/>
    <property type="match status" value="1"/>
</dbReference>
<dbReference type="EMBL" id="NRRY01000025">
    <property type="protein sequence ID" value="MBK1619707.1"/>
    <property type="molecule type" value="Genomic_DNA"/>
</dbReference>
<dbReference type="SUPFAM" id="SSF52518">
    <property type="entry name" value="Thiamin diphosphate-binding fold (THDP-binding)"/>
    <property type="match status" value="1"/>
</dbReference>
<dbReference type="InterPro" id="IPR051157">
    <property type="entry name" value="PDH/Transketolase"/>
</dbReference>
<dbReference type="CDD" id="cd07033">
    <property type="entry name" value="TPP_PYR_DXS_TK_like"/>
    <property type="match status" value="1"/>
</dbReference>
<dbReference type="SMART" id="SM00861">
    <property type="entry name" value="Transket_pyr"/>
    <property type="match status" value="1"/>
</dbReference>
<dbReference type="InterPro" id="IPR005475">
    <property type="entry name" value="Transketolase-like_Pyr-bd"/>
</dbReference>
<evidence type="ECO:0000313" key="6">
    <source>
        <dbReference type="Proteomes" id="UP001138768"/>
    </source>
</evidence>
<reference evidence="5 6" key="1">
    <citation type="journal article" date="2020" name="Microorganisms">
        <title>Osmotic Adaptation and Compatible Solute Biosynthesis of Phototrophic Bacteria as Revealed from Genome Analyses.</title>
        <authorList>
            <person name="Imhoff J.F."/>
            <person name="Rahn T."/>
            <person name="Kunzel S."/>
            <person name="Keller A."/>
            <person name="Neulinger S.C."/>
        </authorList>
    </citation>
    <scope>NUCLEOTIDE SEQUENCE [LARGE SCALE GENOMIC DNA]</scope>
    <source>
        <strain evidence="5 6">DSM 25653</strain>
    </source>
</reference>
<evidence type="ECO:0000256" key="2">
    <source>
        <dbReference type="ARBA" id="ARBA00007131"/>
    </source>
</evidence>
<protein>
    <submittedName>
        <fullName evidence="5">Transketolase</fullName>
    </submittedName>
</protein>
<keyword evidence="6" id="KW-1185">Reference proteome</keyword>
<gene>
    <name evidence="5" type="ORF">CKO42_14910</name>
</gene>
<accession>A0A9X0W9V1</accession>
<evidence type="ECO:0000313" key="5">
    <source>
        <dbReference type="EMBL" id="MBK1619707.1"/>
    </source>
</evidence>
<sequence length="344" mass="37180">MIELVTRPHRSNLIRFAAEHPDLLVLGADLTASCEADGFRDQYPERFFSFGMAEQNMLGFAAGLAREGFFPYIHTFSVFITRRPFDQLAMSIAYPNLPVRMIGFLPGITTPGGVTHQAIDDIALLRAVPNMTILEAGDATEVESVLAVAQTIDGPVYVRQLRGEVPRLFPADQPLRLGQARHLGQGTDLAIISAGICTEEAINAVAALRSRGVSVSHLHVSTLKPFDDPQLLEQIAKARHGAISIENHSIIGGLGSAIAEQLAEQGIGKRLIRLGLRDTYAHGASKPYLMREYGLDAAALIRAAETLIGESLQIDDIALAKIAANIRTEAQGETLAKADKTEDL</sequence>
<dbReference type="Proteomes" id="UP001138768">
    <property type="component" value="Unassembled WGS sequence"/>
</dbReference>
<dbReference type="PANTHER" id="PTHR43825:SF1">
    <property type="entry name" value="TRANSKETOLASE-LIKE PYRIMIDINE-BINDING DOMAIN-CONTAINING PROTEIN"/>
    <property type="match status" value="1"/>
</dbReference>
<evidence type="ECO:0000256" key="1">
    <source>
        <dbReference type="ARBA" id="ARBA00001964"/>
    </source>
</evidence>
<dbReference type="Gene3D" id="3.40.50.970">
    <property type="match status" value="1"/>
</dbReference>
<dbReference type="InterPro" id="IPR009014">
    <property type="entry name" value="Transketo_C/PFOR_II"/>
</dbReference>
<feature type="domain" description="Transketolase-like pyrimidine-binding" evidence="4">
    <location>
        <begin position="4"/>
        <end position="167"/>
    </location>
</feature>
<evidence type="ECO:0000256" key="3">
    <source>
        <dbReference type="ARBA" id="ARBA00023052"/>
    </source>
</evidence>
<dbReference type="Pfam" id="PF02780">
    <property type="entry name" value="Transketolase_C"/>
    <property type="match status" value="1"/>
</dbReference>
<organism evidence="5 6">
    <name type="scientific">Lamprobacter modestohalophilus</name>
    <dbReference type="NCBI Taxonomy" id="1064514"/>
    <lineage>
        <taxon>Bacteria</taxon>
        <taxon>Pseudomonadati</taxon>
        <taxon>Pseudomonadota</taxon>
        <taxon>Gammaproteobacteria</taxon>
        <taxon>Chromatiales</taxon>
        <taxon>Chromatiaceae</taxon>
        <taxon>Lamprobacter</taxon>
    </lineage>
</organism>
<evidence type="ECO:0000259" key="4">
    <source>
        <dbReference type="SMART" id="SM00861"/>
    </source>
</evidence>
<keyword evidence="3" id="KW-0786">Thiamine pyrophosphate</keyword>